<name>A0AA36F159_OCTVU</name>
<dbReference type="InterPro" id="IPR004156">
    <property type="entry name" value="OATP"/>
</dbReference>
<dbReference type="PROSITE" id="PS51465">
    <property type="entry name" value="KAZAL_2"/>
    <property type="match status" value="1"/>
</dbReference>
<dbReference type="InterPro" id="IPR036058">
    <property type="entry name" value="Kazal_dom_sf"/>
</dbReference>
<dbReference type="GO" id="GO:0016323">
    <property type="term" value="C:basolateral plasma membrane"/>
    <property type="evidence" value="ECO:0007669"/>
    <property type="project" value="TreeGrafter"/>
</dbReference>
<organism evidence="9 10">
    <name type="scientific">Octopus vulgaris</name>
    <name type="common">Common octopus</name>
    <dbReference type="NCBI Taxonomy" id="6645"/>
    <lineage>
        <taxon>Eukaryota</taxon>
        <taxon>Metazoa</taxon>
        <taxon>Spiralia</taxon>
        <taxon>Lophotrochozoa</taxon>
        <taxon>Mollusca</taxon>
        <taxon>Cephalopoda</taxon>
        <taxon>Coleoidea</taxon>
        <taxon>Octopodiformes</taxon>
        <taxon>Octopoda</taxon>
        <taxon>Incirrata</taxon>
        <taxon>Octopodidae</taxon>
        <taxon>Octopus</taxon>
    </lineage>
</organism>
<dbReference type="Proteomes" id="UP001162480">
    <property type="component" value="Chromosome 4"/>
</dbReference>
<keyword evidence="4 7" id="KW-1133">Transmembrane helix</keyword>
<proteinExistence type="predicted"/>
<dbReference type="GO" id="GO:0043252">
    <property type="term" value="P:sodium-independent organic anion transport"/>
    <property type="evidence" value="ECO:0007669"/>
    <property type="project" value="TreeGrafter"/>
</dbReference>
<dbReference type="SUPFAM" id="SSF100895">
    <property type="entry name" value="Kazal-type serine protease inhibitors"/>
    <property type="match status" value="1"/>
</dbReference>
<feature type="compositionally biased region" description="Polar residues" evidence="6">
    <location>
        <begin position="306"/>
        <end position="317"/>
    </location>
</feature>
<dbReference type="PANTHER" id="PTHR11388">
    <property type="entry name" value="ORGANIC ANION TRANSPORTER"/>
    <property type="match status" value="1"/>
</dbReference>
<dbReference type="AlphaFoldDB" id="A0AA36F159"/>
<evidence type="ECO:0000313" key="10">
    <source>
        <dbReference type="Proteomes" id="UP001162480"/>
    </source>
</evidence>
<dbReference type="Pfam" id="PF07648">
    <property type="entry name" value="Kazal_2"/>
    <property type="match status" value="1"/>
</dbReference>
<evidence type="ECO:0000259" key="8">
    <source>
        <dbReference type="PROSITE" id="PS51465"/>
    </source>
</evidence>
<evidence type="ECO:0000313" key="9">
    <source>
        <dbReference type="EMBL" id="CAI9720652.1"/>
    </source>
</evidence>
<keyword evidence="3 7" id="KW-0812">Transmembrane</keyword>
<protein>
    <submittedName>
        <fullName evidence="9">Solute carrier organic anion transporter family member 2B1 isoform X2</fullName>
    </submittedName>
</protein>
<evidence type="ECO:0000256" key="4">
    <source>
        <dbReference type="ARBA" id="ARBA00022989"/>
    </source>
</evidence>
<gene>
    <name evidence="9" type="ORF">OCTVUL_1B015131</name>
</gene>
<evidence type="ECO:0000256" key="5">
    <source>
        <dbReference type="ARBA" id="ARBA00023136"/>
    </source>
</evidence>
<dbReference type="EMBL" id="OX597817">
    <property type="protein sequence ID" value="CAI9720652.1"/>
    <property type="molecule type" value="Genomic_DNA"/>
</dbReference>
<accession>A0AA36F159</accession>
<evidence type="ECO:0000256" key="1">
    <source>
        <dbReference type="ARBA" id="ARBA00004651"/>
    </source>
</evidence>
<keyword evidence="2" id="KW-1003">Cell membrane</keyword>
<comment type="subcellular location">
    <subcellularLocation>
        <location evidence="1">Cell membrane</location>
        <topology evidence="1">Multi-pass membrane protein</topology>
    </subcellularLocation>
</comment>
<evidence type="ECO:0000256" key="7">
    <source>
        <dbReference type="SAM" id="Phobius"/>
    </source>
</evidence>
<feature type="domain" description="Kazal-like" evidence="8">
    <location>
        <begin position="34"/>
        <end position="86"/>
    </location>
</feature>
<reference evidence="9" key="1">
    <citation type="submission" date="2023-08" db="EMBL/GenBank/DDBJ databases">
        <authorList>
            <person name="Alioto T."/>
            <person name="Alioto T."/>
            <person name="Gomez Garrido J."/>
        </authorList>
    </citation>
    <scope>NUCLEOTIDE SEQUENCE</scope>
</reference>
<sequence>MCLNRYCGEETFVTTYRKNNDTILRVKTEANVQSSITIYCLEHECPDDEYIPVCGENGMSFKSPCSAGCSYDDLKQEKYFNCTCAGTNQFAIHGRCLTHCDGAIYTMVLLALRCFLIGAILSAMASVKVRFPFFRFYHNQQHLHHCDYHLHFSSQLHLQNRQNGSNVDHDSVLQPLRILTFSVSLRISCGQYLYPMESSTLWRKRTKKFFPPQTDLTGESAISKSEMRFQSSGDRTDIRSLYESPSSEFVGTTNETIQEHAAVPYYLPLCEKVPIAIAMTSDRTSNDVSSDDRSFNNKVIKKKKTSSSALDSRQFQRSGRESKTRGKKRLSSRFHLHISLRSLNKADVPLCQNASLF</sequence>
<feature type="region of interest" description="Disordered" evidence="6">
    <location>
        <begin position="282"/>
        <end position="329"/>
    </location>
</feature>
<evidence type="ECO:0000256" key="3">
    <source>
        <dbReference type="ARBA" id="ARBA00022692"/>
    </source>
</evidence>
<dbReference type="PANTHER" id="PTHR11388:SF100">
    <property type="entry name" value="SOLUTE CARRIER ORGANIC ANION TRANSPORTER FAMILY MEMBER 4A1"/>
    <property type="match status" value="1"/>
</dbReference>
<evidence type="ECO:0000256" key="6">
    <source>
        <dbReference type="SAM" id="MobiDB-lite"/>
    </source>
</evidence>
<keyword evidence="5 7" id="KW-0472">Membrane</keyword>
<feature type="transmembrane region" description="Helical" evidence="7">
    <location>
        <begin position="103"/>
        <end position="127"/>
    </location>
</feature>
<dbReference type="GO" id="GO:0015347">
    <property type="term" value="F:sodium-independent organic anion transmembrane transporter activity"/>
    <property type="evidence" value="ECO:0007669"/>
    <property type="project" value="TreeGrafter"/>
</dbReference>
<evidence type="ECO:0000256" key="2">
    <source>
        <dbReference type="ARBA" id="ARBA00022475"/>
    </source>
</evidence>
<dbReference type="InterPro" id="IPR002350">
    <property type="entry name" value="Kazal_dom"/>
</dbReference>
<keyword evidence="10" id="KW-1185">Reference proteome</keyword>